<evidence type="ECO:0000313" key="1">
    <source>
        <dbReference type="EMBL" id="MCQ4636392.1"/>
    </source>
</evidence>
<dbReference type="EMBL" id="JANFXK010000005">
    <property type="protein sequence ID" value="MCQ4636392.1"/>
    <property type="molecule type" value="Genomic_DNA"/>
</dbReference>
<keyword evidence="2" id="KW-1185">Reference proteome</keyword>
<name>A0ABT1RMJ4_9FIRM</name>
<dbReference type="Proteomes" id="UP001524502">
    <property type="component" value="Unassembled WGS sequence"/>
</dbReference>
<comment type="caution">
    <text evidence="1">The sequence shown here is derived from an EMBL/GenBank/DDBJ whole genome shotgun (WGS) entry which is preliminary data.</text>
</comment>
<sequence>MAYKLPLKTINRWLVKYGGKKQLYIKDVFNDLVWIYLINANLRDSDSGNNYYRKFDECSNSIKEIYNHMNEEIAEDDAGTADLDNDIKNIVFDPDYVALYLDDSMINYLTSGEKYVPKNKKTYISIGLALGMIVKDLDIYLKMMGYAPLDGTCLEEGLLINALEKWEGEHPLQRKFKEKYFDGNDEIKLDKQDEKQVVNDMLGLRNDLKEIYEAFPKSAYNKETTTKFPYMNE</sequence>
<evidence type="ECO:0000313" key="2">
    <source>
        <dbReference type="Proteomes" id="UP001524502"/>
    </source>
</evidence>
<reference evidence="1 2" key="1">
    <citation type="submission" date="2022-06" db="EMBL/GenBank/DDBJ databases">
        <title>Isolation of gut microbiota from human fecal samples.</title>
        <authorList>
            <person name="Pamer E.G."/>
            <person name="Barat B."/>
            <person name="Waligurski E."/>
            <person name="Medina S."/>
            <person name="Paddock L."/>
            <person name="Mostad J."/>
        </authorList>
    </citation>
    <scope>NUCLEOTIDE SEQUENCE [LARGE SCALE GENOMIC DNA]</scope>
    <source>
        <strain evidence="1 2">SL.3.17</strain>
    </source>
</reference>
<proteinExistence type="predicted"/>
<dbReference type="RefSeq" id="WP_256131576.1">
    <property type="nucleotide sequence ID" value="NZ_JANFXK010000005.1"/>
</dbReference>
<gene>
    <name evidence="1" type="ORF">NE619_06595</name>
</gene>
<evidence type="ECO:0008006" key="3">
    <source>
        <dbReference type="Google" id="ProtNLM"/>
    </source>
</evidence>
<accession>A0ABT1RMJ4</accession>
<protein>
    <recommendedName>
        <fullName evidence="3">DUF4240 domain-containing protein</fullName>
    </recommendedName>
</protein>
<organism evidence="1 2">
    <name type="scientific">Anaerovorax odorimutans</name>
    <dbReference type="NCBI Taxonomy" id="109327"/>
    <lineage>
        <taxon>Bacteria</taxon>
        <taxon>Bacillati</taxon>
        <taxon>Bacillota</taxon>
        <taxon>Clostridia</taxon>
        <taxon>Peptostreptococcales</taxon>
        <taxon>Anaerovoracaceae</taxon>
        <taxon>Anaerovorax</taxon>
    </lineage>
</organism>